<dbReference type="OrthoDB" id="5859234at2759"/>
<dbReference type="Pfam" id="PF00091">
    <property type="entry name" value="Tubulin"/>
    <property type="match status" value="1"/>
</dbReference>
<evidence type="ECO:0000259" key="6">
    <source>
        <dbReference type="SMART" id="SM00864"/>
    </source>
</evidence>
<dbReference type="GO" id="GO:0007017">
    <property type="term" value="P:microtubule-based process"/>
    <property type="evidence" value="ECO:0007669"/>
    <property type="project" value="InterPro"/>
</dbReference>
<dbReference type="SUPFAM" id="SSF55307">
    <property type="entry name" value="Tubulin C-terminal domain-like"/>
    <property type="match status" value="1"/>
</dbReference>
<dbReference type="GO" id="GO:0003924">
    <property type="term" value="F:GTPase activity"/>
    <property type="evidence" value="ECO:0007669"/>
    <property type="project" value="InterPro"/>
</dbReference>
<dbReference type="CDD" id="cd02187">
    <property type="entry name" value="beta_tubulin"/>
    <property type="match status" value="1"/>
</dbReference>
<dbReference type="InterPro" id="IPR023123">
    <property type="entry name" value="Tubulin_C"/>
</dbReference>
<dbReference type="PRINTS" id="PR01163">
    <property type="entry name" value="BETATUBULIN"/>
</dbReference>
<dbReference type="SUPFAM" id="SSF52490">
    <property type="entry name" value="Tubulin nucleotide-binding domain-like"/>
    <property type="match status" value="1"/>
</dbReference>
<dbReference type="PRINTS" id="PR01161">
    <property type="entry name" value="TUBULIN"/>
</dbReference>
<dbReference type="PANTHER" id="PTHR11588">
    <property type="entry name" value="TUBULIN"/>
    <property type="match status" value="1"/>
</dbReference>
<dbReference type="InterPro" id="IPR008280">
    <property type="entry name" value="Tub_FtsZ_C"/>
</dbReference>
<dbReference type="AlphaFoldDB" id="A0A498SQC6"/>
<feature type="non-terminal residue" evidence="7">
    <location>
        <position position="411"/>
    </location>
</feature>
<dbReference type="InterPro" id="IPR037103">
    <property type="entry name" value="Tubulin/FtsZ-like_C"/>
</dbReference>
<name>A0A498SQC6_ACAVI</name>
<evidence type="ECO:0000256" key="3">
    <source>
        <dbReference type="ARBA" id="ARBA00022701"/>
    </source>
</evidence>
<dbReference type="EMBL" id="UPTC01002321">
    <property type="protein sequence ID" value="VBB33330.1"/>
    <property type="molecule type" value="Genomic_DNA"/>
</dbReference>
<evidence type="ECO:0000256" key="2">
    <source>
        <dbReference type="ARBA" id="ARBA00009636"/>
    </source>
</evidence>
<protein>
    <recommendedName>
        <fullName evidence="6">Tubulin/FtsZ GTPase domain-containing protein</fullName>
    </recommendedName>
</protein>
<dbReference type="InterPro" id="IPR002453">
    <property type="entry name" value="Beta_tubulin"/>
</dbReference>
<evidence type="ECO:0000256" key="4">
    <source>
        <dbReference type="ARBA" id="ARBA00022741"/>
    </source>
</evidence>
<comment type="cofactor">
    <cofactor evidence="1">
        <name>Mg(2+)</name>
        <dbReference type="ChEBI" id="CHEBI:18420"/>
    </cofactor>
</comment>
<feature type="domain" description="Tubulin/FtsZ GTPase" evidence="6">
    <location>
        <begin position="25"/>
        <end position="222"/>
    </location>
</feature>
<sequence>MIAEDHGIGPDGIYSGSSELQRGRMEVFFRETEENKHFPRAVVVDLESDSLNAVLQSTHRALFQGDNFVSGRGGTGNIWAKGFYGEGRRYIDEVLEVIRKEADICEGLQGFNVAHSLCGGTGSGFGALIIEKIHEQYPNRLISTFSTVSSNRLLGVMKQPYNTILSLQHLAENANITYCIDSDGLHDISRRMLRTREPNNDDLNHLASMVMSGITGFLRFPGQMDCDLRTLVSKMIPFPELHFLTPSFISSATLNTTAPSINVWRLVRELFHRRNMITTCGIARGHFFSNALAMIRGNISEPEVTARIWDVRYLMAPGLSPDNISLDIYKLPAHATAFSGTVLGNTTAVKDVLADIEAHFRTLFHSRVFLHYYTDEGMEETDFAEAGNYISNLVGEYANYDRIMDRLQSNR</sequence>
<dbReference type="Proteomes" id="UP000276991">
    <property type="component" value="Unassembled WGS sequence"/>
</dbReference>
<keyword evidence="5" id="KW-0342">GTP-binding</keyword>
<dbReference type="InterPro" id="IPR036525">
    <property type="entry name" value="Tubulin/FtsZ_GTPase_sf"/>
</dbReference>
<dbReference type="InterPro" id="IPR000217">
    <property type="entry name" value="Tubulin"/>
</dbReference>
<dbReference type="SMART" id="SM00864">
    <property type="entry name" value="Tubulin"/>
    <property type="match status" value="1"/>
</dbReference>
<comment type="similarity">
    <text evidence="2">Belongs to the tubulin family.</text>
</comment>
<dbReference type="Pfam" id="PF03953">
    <property type="entry name" value="Tubulin_C"/>
    <property type="match status" value="1"/>
</dbReference>
<dbReference type="Gene3D" id="3.40.50.1440">
    <property type="entry name" value="Tubulin/FtsZ, GTPase domain"/>
    <property type="match status" value="1"/>
</dbReference>
<reference evidence="7 8" key="1">
    <citation type="submission" date="2018-08" db="EMBL/GenBank/DDBJ databases">
        <authorList>
            <person name="Laetsch R D."/>
            <person name="Stevens L."/>
            <person name="Kumar S."/>
            <person name="Blaxter L. M."/>
        </authorList>
    </citation>
    <scope>NUCLEOTIDE SEQUENCE [LARGE SCALE GENOMIC DNA]</scope>
</reference>
<dbReference type="GO" id="GO:0005874">
    <property type="term" value="C:microtubule"/>
    <property type="evidence" value="ECO:0007669"/>
    <property type="project" value="UniProtKB-KW"/>
</dbReference>
<evidence type="ECO:0000256" key="1">
    <source>
        <dbReference type="ARBA" id="ARBA00001946"/>
    </source>
</evidence>
<evidence type="ECO:0000313" key="7">
    <source>
        <dbReference type="EMBL" id="VBB33330.1"/>
    </source>
</evidence>
<keyword evidence="8" id="KW-1185">Reference proteome</keyword>
<dbReference type="Gene3D" id="3.30.1330.20">
    <property type="entry name" value="Tubulin/FtsZ, C-terminal domain"/>
    <property type="match status" value="1"/>
</dbReference>
<keyword evidence="3" id="KW-0493">Microtubule</keyword>
<dbReference type="GO" id="GO:0005200">
    <property type="term" value="F:structural constituent of cytoskeleton"/>
    <property type="evidence" value="ECO:0007669"/>
    <property type="project" value="InterPro"/>
</dbReference>
<proteinExistence type="inferred from homology"/>
<dbReference type="STRING" id="6277.A0A498SQC6"/>
<gene>
    <name evidence="7" type="ORF">NAV_LOCUS8121</name>
</gene>
<keyword evidence="4" id="KW-0547">Nucleotide-binding</keyword>
<dbReference type="InterPro" id="IPR003008">
    <property type="entry name" value="Tubulin_FtsZ_GTPase"/>
</dbReference>
<dbReference type="InterPro" id="IPR018316">
    <property type="entry name" value="Tubulin/FtsZ_2-layer-sand-dom"/>
</dbReference>
<accession>A0A498SQC6</accession>
<evidence type="ECO:0000313" key="8">
    <source>
        <dbReference type="Proteomes" id="UP000276991"/>
    </source>
</evidence>
<organism evidence="7 8">
    <name type="scientific">Acanthocheilonema viteae</name>
    <name type="common">Filarial nematode worm</name>
    <name type="synonym">Dipetalonema viteae</name>
    <dbReference type="NCBI Taxonomy" id="6277"/>
    <lineage>
        <taxon>Eukaryota</taxon>
        <taxon>Metazoa</taxon>
        <taxon>Ecdysozoa</taxon>
        <taxon>Nematoda</taxon>
        <taxon>Chromadorea</taxon>
        <taxon>Rhabditida</taxon>
        <taxon>Spirurina</taxon>
        <taxon>Spiruromorpha</taxon>
        <taxon>Filarioidea</taxon>
        <taxon>Onchocercidae</taxon>
        <taxon>Acanthocheilonema</taxon>
    </lineage>
</organism>
<dbReference type="Gene3D" id="1.10.287.600">
    <property type="entry name" value="Helix hairpin bin"/>
    <property type="match status" value="1"/>
</dbReference>
<dbReference type="GO" id="GO:0005525">
    <property type="term" value="F:GTP binding"/>
    <property type="evidence" value="ECO:0007669"/>
    <property type="project" value="UniProtKB-KW"/>
</dbReference>
<evidence type="ECO:0000256" key="5">
    <source>
        <dbReference type="ARBA" id="ARBA00023134"/>
    </source>
</evidence>